<dbReference type="Proteomes" id="UP000265000">
    <property type="component" value="Unplaced"/>
</dbReference>
<reference evidence="2" key="1">
    <citation type="submission" date="2015-01" db="EMBL/GenBank/DDBJ databases">
        <title>EvidentialGene: Evidence-directed Construction of Complete mRNA Transcriptomes without Genomes.</title>
        <authorList>
            <person name="Gilbert D.G."/>
        </authorList>
    </citation>
    <scope>NUCLEOTIDE SEQUENCE</scope>
</reference>
<dbReference type="GeneTree" id="ENSGT00940000174828"/>
<evidence type="ECO:0000313" key="2">
    <source>
        <dbReference type="EMBL" id="JAR67937.1"/>
    </source>
</evidence>
<proteinExistence type="predicted"/>
<dbReference type="PANTHER" id="PTHR37349">
    <property type="entry name" value="TESTIS-EXPRESSED PROTEIN 12"/>
    <property type="match status" value="1"/>
</dbReference>
<feature type="region of interest" description="Disordered" evidence="1">
    <location>
        <begin position="1"/>
        <end position="60"/>
    </location>
</feature>
<dbReference type="Pfam" id="PF15219">
    <property type="entry name" value="TEX12"/>
    <property type="match status" value="1"/>
</dbReference>
<accession>A0A146ZPV1</accession>
<dbReference type="AlphaFoldDB" id="A0A146ZPV1"/>
<protein>
    <submittedName>
        <fullName evidence="2">Testis-expressed sequence 12 protein</fullName>
    </submittedName>
</protein>
<evidence type="ECO:0000256" key="1">
    <source>
        <dbReference type="SAM" id="MobiDB-lite"/>
    </source>
</evidence>
<organism evidence="2">
    <name type="scientific">Fundulus heteroclitus</name>
    <name type="common">Killifish</name>
    <name type="synonym">Mummichog</name>
    <dbReference type="NCBI Taxonomy" id="8078"/>
    <lineage>
        <taxon>Eukaryota</taxon>
        <taxon>Metazoa</taxon>
        <taxon>Chordata</taxon>
        <taxon>Craniata</taxon>
        <taxon>Vertebrata</taxon>
        <taxon>Euteleostomi</taxon>
        <taxon>Actinopterygii</taxon>
        <taxon>Neopterygii</taxon>
        <taxon>Teleostei</taxon>
        <taxon>Neoteleostei</taxon>
        <taxon>Acanthomorphata</taxon>
        <taxon>Ovalentaria</taxon>
        <taxon>Atherinomorphae</taxon>
        <taxon>Cyprinodontiformes</taxon>
        <taxon>Fundulidae</taxon>
        <taxon>Fundulus</taxon>
    </lineage>
</organism>
<dbReference type="EMBL" id="GCES01018386">
    <property type="protein sequence ID" value="JAR67937.1"/>
    <property type="molecule type" value="Transcribed_RNA"/>
</dbReference>
<dbReference type="Ensembl" id="ENSFHET00000015629.1">
    <property type="protein sequence ID" value="ENSFHEP00000000374.1"/>
    <property type="gene ID" value="ENSFHEG00000001091.1"/>
</dbReference>
<evidence type="ECO:0000313" key="4">
    <source>
        <dbReference type="Proteomes" id="UP000265000"/>
    </source>
</evidence>
<keyword evidence="4" id="KW-1185">Reference proteome</keyword>
<dbReference type="InterPro" id="IPR029193">
    <property type="entry name" value="TEX12"/>
</dbReference>
<sequence length="135" mass="14529">MKDMAAVMGKSMPPAATKHALSGNKGPNLATSQEVDCPRPNQDKSPAKKKKARSEASTLDSTCSFDATAAGAGREISMLVTKFTEVLSERAASDTTQIKELEGILTEARNLESYLKEKKSKLRQTLALISDKLQS</sequence>
<evidence type="ECO:0000313" key="3">
    <source>
        <dbReference type="Ensembl" id="ENSFHEP00000000374.1"/>
    </source>
</evidence>
<reference evidence="3" key="2">
    <citation type="submission" date="2025-05" db="UniProtKB">
        <authorList>
            <consortium name="Ensembl"/>
        </authorList>
    </citation>
    <scope>IDENTIFICATION</scope>
</reference>
<name>A0A146ZPV1_FUNHE</name>
<dbReference type="PANTHER" id="PTHR37349:SF1">
    <property type="entry name" value="TESTIS-EXPRESSED PROTEIN 12"/>
    <property type="match status" value="1"/>
</dbReference>